<dbReference type="PANTHER" id="PTHR12746">
    <property type="entry name" value="NONSENSE-MEDIATED MRNA DECAY PROTEIN 3"/>
    <property type="match status" value="1"/>
</dbReference>
<name>Q9HJI0_THEAC</name>
<dbReference type="GO" id="GO:0005737">
    <property type="term" value="C:cytoplasm"/>
    <property type="evidence" value="ECO:0007669"/>
    <property type="project" value="TreeGrafter"/>
</dbReference>
<dbReference type="PANTHER" id="PTHR12746:SF2">
    <property type="entry name" value="60S RIBOSOMAL EXPORT PROTEIN NMD3"/>
    <property type="match status" value="1"/>
</dbReference>
<dbReference type="DNASU" id="1456513"/>
<dbReference type="EMBL" id="AL445066">
    <property type="protein sequence ID" value="CAC12117.1"/>
    <property type="molecule type" value="Genomic_DNA"/>
</dbReference>
<dbReference type="InterPro" id="IPR007064">
    <property type="entry name" value="Nmd3_N"/>
</dbReference>
<evidence type="ECO:0000313" key="2">
    <source>
        <dbReference type="EMBL" id="CAC12117.1"/>
    </source>
</evidence>
<feature type="domain" description="Nmd3 N-terminal" evidence="1">
    <location>
        <begin position="3"/>
        <end position="231"/>
    </location>
</feature>
<dbReference type="eggNOG" id="arCOG04149">
    <property type="taxonomic scope" value="Archaea"/>
</dbReference>
<dbReference type="Pfam" id="PF04981">
    <property type="entry name" value="NMD3"/>
    <property type="match status" value="1"/>
</dbReference>
<protein>
    <recommendedName>
        <fullName evidence="1">Nmd3 N-terminal domain-containing protein</fullName>
    </recommendedName>
</protein>
<proteinExistence type="predicted"/>
<dbReference type="KEGG" id="tac:Ta0988"/>
<dbReference type="RefSeq" id="WP_010901399.1">
    <property type="nucleotide sequence ID" value="NC_002578.1"/>
</dbReference>
<dbReference type="InParanoid" id="Q9HJI0"/>
<dbReference type="OrthoDB" id="15051at2157"/>
<reference evidence="2 3" key="1">
    <citation type="journal article" date="2000" name="Nature">
        <title>The genome sequence of the thermoacidophilic scavenger Thermoplasma acidophilum.</title>
        <authorList>
            <person name="Ruepp A."/>
            <person name="Graml W."/>
            <person name="Santos-Martinez M.L."/>
            <person name="Koretke K.K."/>
            <person name="Volker C."/>
            <person name="Mewes H.W."/>
            <person name="Frishman D."/>
            <person name="Stocker S."/>
            <person name="Lupas A.N."/>
            <person name="Baumeister W."/>
        </authorList>
    </citation>
    <scope>NUCLEOTIDE SEQUENCE [LARGE SCALE GENOMIC DNA]</scope>
    <source>
        <strain evidence="3">ATCC 25905 / DSM 1728 / JCM 9062 / NBRC 15155 / AMRC-C165</strain>
    </source>
</reference>
<gene>
    <name evidence="2" type="ordered locus">Ta0988</name>
</gene>
<keyword evidence="3" id="KW-1185">Reference proteome</keyword>
<accession>Q9HJI0</accession>
<evidence type="ECO:0000259" key="1">
    <source>
        <dbReference type="Pfam" id="PF04981"/>
    </source>
</evidence>
<sequence length="335" mass="38176">MKCVVCGKNEAVEHGVCSQCLFDRANIENIGNVNIAICPKCGSVRIGKKWYREDYADHLLPLIMDEVKCSDPEAKISGDPKSVYFDESNRNLVLKVNITRDHMDPKVQTVSVPYSVNYISCPTCNKLTGSYFEATIQLRTVSTKYDEILSEVLDSIEKIMEKRRKMDASSFISKIERKPEGVDIYLGKKGDGDLVSSFILDHYFATLIVSKSLAGVKEGRKFFRFTYSLRILDAPEGAIVSVDKRKYILTAIRNRHIDVIDVETEERGRINRNVFFSNDGKIVTKEPQVKNFIVISRTEDESQIMDSQTFKIITIKGRAEGNEIRVFTYRGKYFI</sequence>
<dbReference type="AlphaFoldDB" id="Q9HJI0"/>
<dbReference type="SMR" id="Q9HJI0"/>
<dbReference type="STRING" id="273075.gene:9572207"/>
<evidence type="ECO:0000313" key="3">
    <source>
        <dbReference type="Proteomes" id="UP000001024"/>
    </source>
</evidence>
<organism evidence="2 3">
    <name type="scientific">Thermoplasma acidophilum (strain ATCC 25905 / DSM 1728 / JCM 9062 / NBRC 15155 / AMRC-C165)</name>
    <dbReference type="NCBI Taxonomy" id="273075"/>
    <lineage>
        <taxon>Archaea</taxon>
        <taxon>Methanobacteriati</taxon>
        <taxon>Thermoplasmatota</taxon>
        <taxon>Thermoplasmata</taxon>
        <taxon>Thermoplasmatales</taxon>
        <taxon>Thermoplasmataceae</taxon>
        <taxon>Thermoplasma</taxon>
    </lineage>
</organism>
<dbReference type="GO" id="GO:0043023">
    <property type="term" value="F:ribosomal large subunit binding"/>
    <property type="evidence" value="ECO:0007669"/>
    <property type="project" value="InterPro"/>
</dbReference>
<dbReference type="PaxDb" id="273075-Ta0988"/>
<dbReference type="HOGENOM" id="CLU_065087_0_0_2"/>
<dbReference type="Proteomes" id="UP000001024">
    <property type="component" value="Chromosome"/>
</dbReference>
<dbReference type="InterPro" id="IPR039768">
    <property type="entry name" value="Nmd3"/>
</dbReference>
<dbReference type="EnsemblBacteria" id="CAC12117">
    <property type="protein sequence ID" value="CAC12117"/>
    <property type="gene ID" value="CAC12117"/>
</dbReference>